<name>A0A4Q5ARJ6_9BIFI</name>
<evidence type="ECO:0000256" key="1">
    <source>
        <dbReference type="SAM" id="Coils"/>
    </source>
</evidence>
<keyword evidence="1" id="KW-0175">Coiled coil</keyword>
<evidence type="ECO:0000256" key="2">
    <source>
        <dbReference type="SAM" id="MobiDB-lite"/>
    </source>
</evidence>
<gene>
    <name evidence="3" type="ORF">PG2003B_1805</name>
</gene>
<reference evidence="3 4" key="1">
    <citation type="submission" date="2018-12" db="EMBL/GenBank/DDBJ databases">
        <title>Unveiling genomic diversity among members of the Bifidobacterium pseudolongum species, a widely distributed gut commensal of the animal kingdom.</title>
        <authorList>
            <person name="Lugli G.A."/>
            <person name="Duranti S."/>
            <person name="Albert K."/>
            <person name="Mancabelli L."/>
            <person name="Napoli S."/>
            <person name="Viappiani A."/>
            <person name="Anzalone R."/>
            <person name="Longhi G."/>
            <person name="Milani C."/>
            <person name="Turroni F."/>
            <person name="Alessandri G."/>
            <person name="Sela D.A."/>
            <person name="Van Sinderen D."/>
            <person name="Ventura M."/>
        </authorList>
    </citation>
    <scope>NUCLEOTIDE SEQUENCE [LARGE SCALE GENOMIC DNA]</scope>
    <source>
        <strain evidence="3 4">2003B</strain>
    </source>
</reference>
<feature type="region of interest" description="Disordered" evidence="2">
    <location>
        <begin position="176"/>
        <end position="256"/>
    </location>
</feature>
<dbReference type="RefSeq" id="WP_129967127.1">
    <property type="nucleotide sequence ID" value="NZ_RYUW01000029.1"/>
</dbReference>
<dbReference type="Proteomes" id="UP000292382">
    <property type="component" value="Unassembled WGS sequence"/>
</dbReference>
<accession>A0A4Q5ARJ6</accession>
<protein>
    <submittedName>
        <fullName evidence="3">Uncharacterized protein</fullName>
    </submittedName>
</protein>
<sequence length="256" mass="29395">MSYTIEELARELQFRDAAGELRPVVTAAAIKMAANRGKLNASKDERGRWVIDDADPRVHKWFEKKSALTAKAEEERKKIKAENDRKRVEENLRVENDLLRKEKKQLTDEKNDLAQHVRVLETQLTEANNKIATLEKQVEESQMNATVLTQQLEACEKVSDERKSLLDLLAHATAEIRHNEPKTAPAKSNRPKRTSADQAAKDEETLQGWEQWQKEHANPQVKDYAESLGRKRTTVNGQLARARRNRENQQEISIAE</sequence>
<dbReference type="AlphaFoldDB" id="A0A4Q5ARJ6"/>
<proteinExistence type="predicted"/>
<feature type="compositionally biased region" description="Basic and acidic residues" evidence="2">
    <location>
        <begin position="212"/>
        <end position="229"/>
    </location>
</feature>
<dbReference type="EMBL" id="RYUW01000029">
    <property type="protein sequence ID" value="RYQ33953.1"/>
    <property type="molecule type" value="Genomic_DNA"/>
</dbReference>
<evidence type="ECO:0000313" key="4">
    <source>
        <dbReference type="Proteomes" id="UP000292382"/>
    </source>
</evidence>
<organism evidence="3 4">
    <name type="scientific">Bifidobacterium pseudolongum subsp. globosum</name>
    <dbReference type="NCBI Taxonomy" id="1690"/>
    <lineage>
        <taxon>Bacteria</taxon>
        <taxon>Bacillati</taxon>
        <taxon>Actinomycetota</taxon>
        <taxon>Actinomycetes</taxon>
        <taxon>Bifidobacteriales</taxon>
        <taxon>Bifidobacteriaceae</taxon>
        <taxon>Bifidobacterium</taxon>
    </lineage>
</organism>
<comment type="caution">
    <text evidence="3">The sequence shown here is derived from an EMBL/GenBank/DDBJ whole genome shotgun (WGS) entry which is preliminary data.</text>
</comment>
<feature type="coiled-coil region" evidence="1">
    <location>
        <begin position="64"/>
        <end position="151"/>
    </location>
</feature>
<evidence type="ECO:0000313" key="3">
    <source>
        <dbReference type="EMBL" id="RYQ33953.1"/>
    </source>
</evidence>